<gene>
    <name evidence="3" type="ORF">C8P68_102659</name>
</gene>
<dbReference type="RefSeq" id="WP_170113556.1">
    <property type="nucleotide sequence ID" value="NZ_CP160205.1"/>
</dbReference>
<accession>A0A2T5JDI5</accession>
<evidence type="ECO:0000256" key="2">
    <source>
        <dbReference type="SAM" id="SignalP"/>
    </source>
</evidence>
<evidence type="ECO:0000313" key="3">
    <source>
        <dbReference type="EMBL" id="PTQ99829.1"/>
    </source>
</evidence>
<evidence type="ECO:0000256" key="1">
    <source>
        <dbReference type="SAM" id="MobiDB-lite"/>
    </source>
</evidence>
<comment type="caution">
    <text evidence="3">The sequence shown here is derived from an EMBL/GenBank/DDBJ whole genome shotgun (WGS) entry which is preliminary data.</text>
</comment>
<feature type="region of interest" description="Disordered" evidence="1">
    <location>
        <begin position="544"/>
        <end position="568"/>
    </location>
</feature>
<feature type="compositionally biased region" description="Low complexity" evidence="1">
    <location>
        <begin position="368"/>
        <end position="518"/>
    </location>
</feature>
<feature type="compositionally biased region" description="Basic and acidic residues" evidence="1">
    <location>
        <begin position="301"/>
        <end position="315"/>
    </location>
</feature>
<feature type="chain" id="PRO_5015666686" description="YXWGXW repeat-containing protein" evidence="2">
    <location>
        <begin position="21"/>
        <end position="568"/>
    </location>
</feature>
<dbReference type="Pfam" id="PF20245">
    <property type="entry name" value="DUF6600"/>
    <property type="match status" value="1"/>
</dbReference>
<organism evidence="3 4">
    <name type="scientific">Mucilaginibacter yixingensis</name>
    <dbReference type="NCBI Taxonomy" id="1295612"/>
    <lineage>
        <taxon>Bacteria</taxon>
        <taxon>Pseudomonadati</taxon>
        <taxon>Bacteroidota</taxon>
        <taxon>Sphingobacteriia</taxon>
        <taxon>Sphingobacteriales</taxon>
        <taxon>Sphingobacteriaceae</taxon>
        <taxon>Mucilaginibacter</taxon>
    </lineage>
</organism>
<dbReference type="InterPro" id="IPR046535">
    <property type="entry name" value="DUF6600"/>
</dbReference>
<reference evidence="3 4" key="1">
    <citation type="submission" date="2018-04" db="EMBL/GenBank/DDBJ databases">
        <title>Genomic Encyclopedia of Archaeal and Bacterial Type Strains, Phase II (KMG-II): from individual species to whole genera.</title>
        <authorList>
            <person name="Goeker M."/>
        </authorList>
    </citation>
    <scope>NUCLEOTIDE SEQUENCE [LARGE SCALE GENOMIC DNA]</scope>
    <source>
        <strain evidence="3 4">DSM 26809</strain>
    </source>
</reference>
<keyword evidence="4" id="KW-1185">Reference proteome</keyword>
<evidence type="ECO:0000313" key="4">
    <source>
        <dbReference type="Proteomes" id="UP000244168"/>
    </source>
</evidence>
<proteinExistence type="predicted"/>
<dbReference type="EMBL" id="QAOQ01000002">
    <property type="protein sequence ID" value="PTQ99829.1"/>
    <property type="molecule type" value="Genomic_DNA"/>
</dbReference>
<sequence>MKKLSRIIGTVLMVFTISMAAPQKSLAQYGGDITFQDFYDELAPYGTWLNDPKYGDVWVPDAGADFRPYATDGHWAETAYGNTWVSDFDWGWAPFHYGRWYFDEYYGWEWVPGYEWGPAWVDWRETNDYYGWAPMGPGVDVDMAFGDNYSVPDFYWTFAPQAYICSPYIYNYYVPRTRVVTIIRGSRWIRNDYRYNDHRYVIGPRLADVRRVSRDRVVVYNINNTGRPGATRINNDRAINFYRPAVRQDAGARPQRVVDARAYRTANPNQGLVSRGRTAQTAGDNRTRFTNFARTAAPDNHIVRENRPNVPRTDRQPTPVTMPGRPPVNEDQRVQRQQPMQQQQQQDQQRQNDRNNARQQMDQRRQQFEQQRQQRMQGGQQAQPQQQPQQQQAQPQNDQQRQQQWQQRRQQMDQQRSQQTPQQNDQQRQQADQARQQQTQQQQQQRQQQADQARQQQTQQQRQQQQQQADQARQQQMQQQRTQQQQQADQARQQQMQQQRAQQQQQADQARQQQQQQRQQQAEQQRQQQQQQQQQRQQQAEQQRQQQQQQQQRQRDQQDDQRARPAQQ</sequence>
<keyword evidence="2" id="KW-0732">Signal</keyword>
<feature type="region of interest" description="Disordered" evidence="1">
    <location>
        <begin position="296"/>
        <end position="518"/>
    </location>
</feature>
<feature type="compositionally biased region" description="Basic and acidic residues" evidence="1">
    <location>
        <begin position="350"/>
        <end position="367"/>
    </location>
</feature>
<feature type="signal peptide" evidence="2">
    <location>
        <begin position="1"/>
        <end position="20"/>
    </location>
</feature>
<protein>
    <recommendedName>
        <fullName evidence="5">YXWGXW repeat-containing protein</fullName>
    </recommendedName>
</protein>
<dbReference type="Proteomes" id="UP000244168">
    <property type="component" value="Unassembled WGS sequence"/>
</dbReference>
<feature type="compositionally biased region" description="Low complexity" evidence="1">
    <location>
        <begin position="335"/>
        <end position="349"/>
    </location>
</feature>
<evidence type="ECO:0008006" key="5">
    <source>
        <dbReference type="Google" id="ProtNLM"/>
    </source>
</evidence>
<dbReference type="AlphaFoldDB" id="A0A2T5JDI5"/>
<feature type="compositionally biased region" description="Basic and acidic residues" evidence="1">
    <location>
        <begin position="553"/>
        <end position="568"/>
    </location>
</feature>
<name>A0A2T5JDI5_9SPHI</name>